<accession>A0A2U9AZS1</accession>
<gene>
    <name evidence="2" type="ORF">SMAX5B_013713</name>
</gene>
<keyword evidence="3" id="KW-1185">Reference proteome</keyword>
<sequence>MSHRLSMKELDEQFELFLKEMTQWIWASPRSSLLMAALKKHKCHEHLQFQLTTLAGTRTHSLGHVRLTSQPPGKKHLSRSVCR</sequence>
<dbReference type="EMBL" id="CP026243">
    <property type="protein sequence ID" value="AWO97164.1"/>
    <property type="molecule type" value="Genomic_DNA"/>
</dbReference>
<evidence type="ECO:0000313" key="2">
    <source>
        <dbReference type="EMBL" id="AWO97164.1"/>
    </source>
</evidence>
<evidence type="ECO:0000256" key="1">
    <source>
        <dbReference type="SAM" id="MobiDB-lite"/>
    </source>
</evidence>
<organism evidence="2 3">
    <name type="scientific">Scophthalmus maximus</name>
    <name type="common">Turbot</name>
    <name type="synonym">Psetta maxima</name>
    <dbReference type="NCBI Taxonomy" id="52904"/>
    <lineage>
        <taxon>Eukaryota</taxon>
        <taxon>Metazoa</taxon>
        <taxon>Chordata</taxon>
        <taxon>Craniata</taxon>
        <taxon>Vertebrata</taxon>
        <taxon>Euteleostomi</taxon>
        <taxon>Actinopterygii</taxon>
        <taxon>Neopterygii</taxon>
        <taxon>Teleostei</taxon>
        <taxon>Neoteleostei</taxon>
        <taxon>Acanthomorphata</taxon>
        <taxon>Carangaria</taxon>
        <taxon>Pleuronectiformes</taxon>
        <taxon>Pleuronectoidei</taxon>
        <taxon>Scophthalmidae</taxon>
        <taxon>Scophthalmus</taxon>
    </lineage>
</organism>
<name>A0A2U9AZS1_SCOMX</name>
<dbReference type="Proteomes" id="UP000246464">
    <property type="component" value="Chromosome 1"/>
</dbReference>
<proteinExistence type="predicted"/>
<dbReference type="AlphaFoldDB" id="A0A2U9AZS1"/>
<reference evidence="2 3" key="1">
    <citation type="submission" date="2017-12" db="EMBL/GenBank/DDBJ databases">
        <title>Integrating genomic resources of turbot (Scophthalmus maximus) in depth evaluation of genetic and physical mapping variation across individuals.</title>
        <authorList>
            <person name="Martinez P."/>
        </authorList>
    </citation>
    <scope>NUCLEOTIDE SEQUENCE [LARGE SCALE GENOMIC DNA]</scope>
</reference>
<protein>
    <submittedName>
        <fullName evidence="2">Uncharacterized protein</fullName>
    </submittedName>
</protein>
<feature type="compositionally biased region" description="Basic residues" evidence="1">
    <location>
        <begin position="73"/>
        <end position="83"/>
    </location>
</feature>
<feature type="region of interest" description="Disordered" evidence="1">
    <location>
        <begin position="64"/>
        <end position="83"/>
    </location>
</feature>
<evidence type="ECO:0000313" key="3">
    <source>
        <dbReference type="Proteomes" id="UP000246464"/>
    </source>
</evidence>